<reference evidence="2" key="1">
    <citation type="submission" date="2019-11" db="EMBL/GenBank/DDBJ databases">
        <authorList>
            <person name="Feng L."/>
        </authorList>
    </citation>
    <scope>NUCLEOTIDE SEQUENCE</scope>
    <source>
        <strain evidence="2">CTertiumLFYP3</strain>
    </source>
</reference>
<dbReference type="AlphaFoldDB" id="A0A6N3DB08"/>
<dbReference type="EMBL" id="CACRTO010000018">
    <property type="protein sequence ID" value="VYU22837.1"/>
    <property type="molecule type" value="Genomic_DNA"/>
</dbReference>
<sequence length="233" mass="26238">MKYTKYNYKRKNHGAKLFTSLIITTLSAVAIGLISAWLLLKIIPNLNNLKATDGNIALEENDISKEEEIENYALIQCGYFSKEENAKQILTSIPSDYDSFITKDSDGKFRVIAGITKESDSNTVIDALKGSGVEAIKVNLPLDKNNEVEGQIFVITEGYLEILTTTKEDEVKEVNTNDFKAWAKKLPELSEGENIETLKEYKGHIDGLKENINREDIASELEYIYSILSKMKK</sequence>
<organism evidence="2">
    <name type="scientific">Clostridium tertium</name>
    <dbReference type="NCBI Taxonomy" id="1559"/>
    <lineage>
        <taxon>Bacteria</taxon>
        <taxon>Bacillati</taxon>
        <taxon>Bacillota</taxon>
        <taxon>Clostridia</taxon>
        <taxon>Eubacteriales</taxon>
        <taxon>Clostridiaceae</taxon>
        <taxon>Clostridium</taxon>
    </lineage>
</organism>
<keyword evidence="1" id="KW-0472">Membrane</keyword>
<keyword evidence="1" id="KW-1133">Transmembrane helix</keyword>
<accession>A0A6N3DB08</accession>
<protein>
    <recommendedName>
        <fullName evidence="3">SPOR domain-containing protein</fullName>
    </recommendedName>
</protein>
<gene>
    <name evidence="2" type="ORF">CTLFYP3_01813</name>
</gene>
<dbReference type="RefSeq" id="WP_156626278.1">
    <property type="nucleotide sequence ID" value="NZ_CACRTO010000018.1"/>
</dbReference>
<evidence type="ECO:0000256" key="1">
    <source>
        <dbReference type="SAM" id="Phobius"/>
    </source>
</evidence>
<name>A0A6N3DB08_9CLOT</name>
<evidence type="ECO:0000313" key="2">
    <source>
        <dbReference type="EMBL" id="VYU22837.1"/>
    </source>
</evidence>
<evidence type="ECO:0008006" key="3">
    <source>
        <dbReference type="Google" id="ProtNLM"/>
    </source>
</evidence>
<keyword evidence="1" id="KW-0812">Transmembrane</keyword>
<feature type="transmembrane region" description="Helical" evidence="1">
    <location>
        <begin position="21"/>
        <end position="40"/>
    </location>
</feature>
<proteinExistence type="predicted"/>